<dbReference type="GO" id="GO:0006412">
    <property type="term" value="P:translation"/>
    <property type="evidence" value="ECO:0007669"/>
    <property type="project" value="InterPro"/>
</dbReference>
<evidence type="ECO:0000256" key="3">
    <source>
        <dbReference type="ARBA" id="ARBA00023274"/>
    </source>
</evidence>
<sequence length="114" mass="12709">MEHIIDAKGKSLGRVASETAKILMGKNSPAYARHKFSGERVSILHASDAKIDSKRLKGKIFTRYSGYPGGLKKESLEALSARRGYKELFRVAVYGMLPNNKLRALMIKNLKVTE</sequence>
<dbReference type="Pfam" id="PF00572">
    <property type="entry name" value="Ribosomal_L13"/>
    <property type="match status" value="1"/>
</dbReference>
<evidence type="ECO:0000313" key="6">
    <source>
        <dbReference type="Proteomes" id="UP000179880"/>
    </source>
</evidence>
<dbReference type="EMBL" id="MFUH01000028">
    <property type="protein sequence ID" value="OGI81512.1"/>
    <property type="molecule type" value="Genomic_DNA"/>
</dbReference>
<accession>A0A1F6WI30</accession>
<protein>
    <recommendedName>
        <fullName evidence="4">50S ribosomal protein L13</fullName>
    </recommendedName>
</protein>
<dbReference type="PANTHER" id="PTHR11545">
    <property type="entry name" value="RIBOSOMAL PROTEIN L13"/>
    <property type="match status" value="1"/>
</dbReference>
<dbReference type="InterPro" id="IPR005823">
    <property type="entry name" value="Ribosomal_uL13_bac-type"/>
</dbReference>
<dbReference type="Proteomes" id="UP000179880">
    <property type="component" value="Unassembled WGS sequence"/>
</dbReference>
<gene>
    <name evidence="5" type="ORF">A3B93_00765</name>
</gene>
<dbReference type="GO" id="GO:1990904">
    <property type="term" value="C:ribonucleoprotein complex"/>
    <property type="evidence" value="ECO:0007669"/>
    <property type="project" value="UniProtKB-KW"/>
</dbReference>
<dbReference type="GO" id="GO:0005840">
    <property type="term" value="C:ribosome"/>
    <property type="evidence" value="ECO:0007669"/>
    <property type="project" value="UniProtKB-KW"/>
</dbReference>
<organism evidence="5 6">
    <name type="scientific">Candidatus Nomurabacteria bacterium RIFCSPHIGHO2_02_FULL_42_24</name>
    <dbReference type="NCBI Taxonomy" id="1801757"/>
    <lineage>
        <taxon>Bacteria</taxon>
        <taxon>Candidatus Nomuraibacteriota</taxon>
    </lineage>
</organism>
<evidence type="ECO:0000256" key="1">
    <source>
        <dbReference type="ARBA" id="ARBA00006227"/>
    </source>
</evidence>
<dbReference type="SUPFAM" id="SSF52161">
    <property type="entry name" value="Ribosomal protein L13"/>
    <property type="match status" value="1"/>
</dbReference>
<name>A0A1F6WI30_9BACT</name>
<dbReference type="PANTHER" id="PTHR11545:SF2">
    <property type="entry name" value="LARGE RIBOSOMAL SUBUNIT PROTEIN UL13M"/>
    <property type="match status" value="1"/>
</dbReference>
<dbReference type="CDD" id="cd00392">
    <property type="entry name" value="Ribosomal_L13"/>
    <property type="match status" value="1"/>
</dbReference>
<proteinExistence type="inferred from homology"/>
<dbReference type="GO" id="GO:0003729">
    <property type="term" value="F:mRNA binding"/>
    <property type="evidence" value="ECO:0007669"/>
    <property type="project" value="TreeGrafter"/>
</dbReference>
<evidence type="ECO:0000256" key="4">
    <source>
        <dbReference type="ARBA" id="ARBA00035499"/>
    </source>
</evidence>
<dbReference type="GO" id="GO:0003735">
    <property type="term" value="F:structural constituent of ribosome"/>
    <property type="evidence" value="ECO:0007669"/>
    <property type="project" value="InterPro"/>
</dbReference>
<dbReference type="InterPro" id="IPR005822">
    <property type="entry name" value="Ribosomal_uL13"/>
</dbReference>
<keyword evidence="3" id="KW-0687">Ribonucleoprotein</keyword>
<comment type="similarity">
    <text evidence="1">Belongs to the universal ribosomal protein uL13 family.</text>
</comment>
<dbReference type="Gene3D" id="3.90.1180.10">
    <property type="entry name" value="Ribosomal protein L13"/>
    <property type="match status" value="1"/>
</dbReference>
<evidence type="ECO:0000256" key="2">
    <source>
        <dbReference type="ARBA" id="ARBA00022980"/>
    </source>
</evidence>
<evidence type="ECO:0000313" key="5">
    <source>
        <dbReference type="EMBL" id="OGI81512.1"/>
    </source>
</evidence>
<dbReference type="NCBIfam" id="TIGR01066">
    <property type="entry name" value="rplM_bact"/>
    <property type="match status" value="1"/>
</dbReference>
<keyword evidence="2 5" id="KW-0689">Ribosomal protein</keyword>
<dbReference type="PIRSF" id="PIRSF002181">
    <property type="entry name" value="Ribosomal_L13"/>
    <property type="match status" value="1"/>
</dbReference>
<dbReference type="InterPro" id="IPR036899">
    <property type="entry name" value="Ribosomal_uL13_sf"/>
</dbReference>
<dbReference type="AlphaFoldDB" id="A0A1F6WI30"/>
<reference evidence="5 6" key="1">
    <citation type="journal article" date="2016" name="Nat. Commun.">
        <title>Thousands of microbial genomes shed light on interconnected biogeochemical processes in an aquifer system.</title>
        <authorList>
            <person name="Anantharaman K."/>
            <person name="Brown C.T."/>
            <person name="Hug L.A."/>
            <person name="Sharon I."/>
            <person name="Castelle C.J."/>
            <person name="Probst A.J."/>
            <person name="Thomas B.C."/>
            <person name="Singh A."/>
            <person name="Wilkins M.J."/>
            <person name="Karaoz U."/>
            <person name="Brodie E.L."/>
            <person name="Williams K.H."/>
            <person name="Hubbard S.S."/>
            <person name="Banfield J.F."/>
        </authorList>
    </citation>
    <scope>NUCLEOTIDE SEQUENCE [LARGE SCALE GENOMIC DNA]</scope>
</reference>
<comment type="caution">
    <text evidence="5">The sequence shown here is derived from an EMBL/GenBank/DDBJ whole genome shotgun (WGS) entry which is preliminary data.</text>
</comment>
<dbReference type="GO" id="GO:0017148">
    <property type="term" value="P:negative regulation of translation"/>
    <property type="evidence" value="ECO:0007669"/>
    <property type="project" value="TreeGrafter"/>
</dbReference>